<feature type="domain" description="Retroviral polymerase SH3-like" evidence="2">
    <location>
        <begin position="7"/>
        <end position="64"/>
    </location>
</feature>
<evidence type="ECO:0008006" key="5">
    <source>
        <dbReference type="Google" id="ProtNLM"/>
    </source>
</evidence>
<evidence type="ECO:0000259" key="2">
    <source>
        <dbReference type="Pfam" id="PF25597"/>
    </source>
</evidence>
<name>A0A9Q3EN15_9BASI</name>
<organism evidence="3 4">
    <name type="scientific">Austropuccinia psidii MF-1</name>
    <dbReference type="NCBI Taxonomy" id="1389203"/>
    <lineage>
        <taxon>Eukaryota</taxon>
        <taxon>Fungi</taxon>
        <taxon>Dikarya</taxon>
        <taxon>Basidiomycota</taxon>
        <taxon>Pucciniomycotina</taxon>
        <taxon>Pucciniomycetes</taxon>
        <taxon>Pucciniales</taxon>
        <taxon>Sphaerophragmiaceae</taxon>
        <taxon>Austropuccinia</taxon>
    </lineage>
</organism>
<dbReference type="AlphaFoldDB" id="A0A9Q3EN15"/>
<dbReference type="OrthoDB" id="8044892at2759"/>
<dbReference type="SUPFAM" id="SSF56672">
    <property type="entry name" value="DNA/RNA polymerases"/>
    <property type="match status" value="1"/>
</dbReference>
<gene>
    <name evidence="3" type="ORF">O181_060157</name>
</gene>
<accession>A0A9Q3EN15</accession>
<dbReference type="Proteomes" id="UP000765509">
    <property type="component" value="Unassembled WGS sequence"/>
</dbReference>
<dbReference type="Pfam" id="PF07727">
    <property type="entry name" value="RVT_2"/>
    <property type="match status" value="1"/>
</dbReference>
<dbReference type="Pfam" id="PF25597">
    <property type="entry name" value="SH3_retrovirus"/>
    <property type="match status" value="1"/>
</dbReference>
<dbReference type="InterPro" id="IPR043502">
    <property type="entry name" value="DNA/RNA_pol_sf"/>
</dbReference>
<sequence length="350" mass="41229">MFPFGAKAIVHVPIEKRGKLDDRGRLCKLIDFQDDSRGHSFWDKEPEQVINSNHVKFIDFNTDNQSDKMKISDLVNRVELRLGKENTSKLCEEQDIMIDRIDKVHNMEIPTRIDKARHLNWGEWKSAIDRELNYFDNMKVWTPVEREENMKILKTKFIVDLKRRGSPEELVYRAHLVAQGFCQRYRIDCEHTYAPTASLTSLRLLTVSALKNKWKIMSFNVSVAYLHSPLRENVYVEETAEFRLQWDGKIMKLNKAMYGLKKAGNCWWLHFCLVMEHIGFKAEELDQCVYKCTRSNVIMYIWMHVDDGVIFSNSKDKMLKLKSDLILYLKLQWEDGISRVFGIEISYSAD</sequence>
<keyword evidence="4" id="KW-1185">Reference proteome</keyword>
<evidence type="ECO:0000313" key="4">
    <source>
        <dbReference type="Proteomes" id="UP000765509"/>
    </source>
</evidence>
<proteinExistence type="predicted"/>
<protein>
    <recommendedName>
        <fullName evidence="5">Reverse transcriptase Ty1/copia-type domain-containing protein</fullName>
    </recommendedName>
</protein>
<reference evidence="3" key="1">
    <citation type="submission" date="2021-03" db="EMBL/GenBank/DDBJ databases">
        <title>Draft genome sequence of rust myrtle Austropuccinia psidii MF-1, a brazilian biotype.</title>
        <authorList>
            <person name="Quecine M.C."/>
            <person name="Pachon D.M.R."/>
            <person name="Bonatelli M.L."/>
            <person name="Correr F.H."/>
            <person name="Franceschini L.M."/>
            <person name="Leite T.F."/>
            <person name="Margarido G.R.A."/>
            <person name="Almeida C.A."/>
            <person name="Ferrarezi J.A."/>
            <person name="Labate C.A."/>
        </authorList>
    </citation>
    <scope>NUCLEOTIDE SEQUENCE</scope>
    <source>
        <strain evidence="3">MF-1</strain>
    </source>
</reference>
<evidence type="ECO:0000259" key="1">
    <source>
        <dbReference type="Pfam" id="PF07727"/>
    </source>
</evidence>
<dbReference type="InterPro" id="IPR057670">
    <property type="entry name" value="SH3_retrovirus"/>
</dbReference>
<dbReference type="EMBL" id="AVOT02028074">
    <property type="protein sequence ID" value="MBW0520442.1"/>
    <property type="molecule type" value="Genomic_DNA"/>
</dbReference>
<dbReference type="InterPro" id="IPR013103">
    <property type="entry name" value="RVT_2"/>
</dbReference>
<comment type="caution">
    <text evidence="3">The sequence shown here is derived from an EMBL/GenBank/DDBJ whole genome shotgun (WGS) entry which is preliminary data.</text>
</comment>
<feature type="domain" description="Reverse transcriptase Ty1/copia-type" evidence="1">
    <location>
        <begin position="139"/>
        <end position="349"/>
    </location>
</feature>
<evidence type="ECO:0000313" key="3">
    <source>
        <dbReference type="EMBL" id="MBW0520442.1"/>
    </source>
</evidence>